<evidence type="ECO:0000256" key="1">
    <source>
        <dbReference type="ARBA" id="ARBA00022737"/>
    </source>
</evidence>
<feature type="repeat" description="ANK" evidence="3">
    <location>
        <begin position="683"/>
        <end position="717"/>
    </location>
</feature>
<feature type="compositionally biased region" description="Polar residues" evidence="4">
    <location>
        <begin position="966"/>
        <end position="977"/>
    </location>
</feature>
<evidence type="ECO:0000256" key="2">
    <source>
        <dbReference type="ARBA" id="ARBA00023043"/>
    </source>
</evidence>
<sequence length="1029" mass="113447">MPKRGAEARVGNEDSSGHGVYGFIGDLIREGKDAKFVNKKGRYVLNWSSTLERYAIYKSKKNPQFKSKNINRRKASNGLRAALLNIYKKDGAKEYKESKKINDKDEVIERQFQMPPKVFQSLFGSKVELSDDSDHETSSTSSEIFGISAEDLDSALEEICTNSDNDVDQPGVVQDISPSSGSVKGGIQFHIMLTEALLESDTRGVAHFDGVGDVFLEKTNAYTFSGFVPAAQEAGPVLITVYTEAGRKLGITYFMYVDEMRETLKQLIKDPAQLSLFLTMWSQAHGIIGSNSDVAQTLGLFGLPDQGPLPDAKQGQSLKVLQLLVYTAAQEDAQQFLQMIFSTSAGKIVFDSYKDRTPLPEDVARANGHDELAEFLQDVNKRLSKEHDSNSVALGTSDWLELVQAVDNIQKQTVSNDERESSRMQPKDDDNQSDYFADAETSSCGSLELIGDWSDLEEENENAATEESFGDEAVFGNCPDDIESPSICEESSVVNFPAYKRLPLLRSFFQWLSRREDDSSAEQQDVCSLQAERMGSVSQNKGTKRRDDEHRQRGHWIKFETASRVRYILLTAALVTVLAGIKLGENQILHWAVGNGYTQFSKLLLKCGLNVDAPNSRMETPLHVAAKFGFIGLTDVLTKLGGNVNAKSYQQQTPLHLAVWNGHQQIAAMLLQRGSDSQRGDVFGRTPAHLAAIQGQEQMLKMLILTQRGSALKARDNFGRTPLHLASVKGIERLVELLIRHGSDLSARDNSQKTALHLAAESGQDTIVHSLIMHGGDIQEGNLLGQTPLHLAAQTGRKNVVKLLLELGSIVGAVNVFKQTPLHLAAESGENGYKDILKELIQHGSDVNAANIFGQTALHLASRKGHKRIVEVLVQHKSQVSALDNSRKTALDCAIESGHQEIVEFLDLSSRRGKSRSLGSLTRVQRDVNMNYISKHTPLQIRQDPLQVGTPKNGSSEFDGNKHRSTINASSLSPSFHTTIPSDSITSSSNDSYMKREAGQKGFWSKTKTYVIITQNAILSFQLISTSLS</sequence>
<dbReference type="Gene3D" id="1.25.40.20">
    <property type="entry name" value="Ankyrin repeat-containing domain"/>
    <property type="match status" value="3"/>
</dbReference>
<dbReference type="SMART" id="SM00248">
    <property type="entry name" value="ANK"/>
    <property type="match status" value="10"/>
</dbReference>
<dbReference type="Pfam" id="PF12796">
    <property type="entry name" value="Ank_2"/>
    <property type="match status" value="2"/>
</dbReference>
<dbReference type="EMBL" id="RCHS01002513">
    <property type="protein sequence ID" value="RMX46995.1"/>
    <property type="molecule type" value="Genomic_DNA"/>
</dbReference>
<accession>A0A3M6TZZ6</accession>
<feature type="region of interest" description="Disordered" evidence="4">
    <location>
        <begin position="532"/>
        <end position="551"/>
    </location>
</feature>
<dbReference type="Proteomes" id="UP000275408">
    <property type="component" value="Unassembled WGS sequence"/>
</dbReference>
<dbReference type="InterPro" id="IPR036770">
    <property type="entry name" value="Ankyrin_rpt-contain_sf"/>
</dbReference>
<feature type="repeat" description="ANK" evidence="3">
    <location>
        <begin position="817"/>
        <end position="852"/>
    </location>
</feature>
<evidence type="ECO:0000256" key="4">
    <source>
        <dbReference type="SAM" id="MobiDB-lite"/>
    </source>
</evidence>
<name>A0A3M6TZZ6_POCDA</name>
<feature type="repeat" description="ANK" evidence="3">
    <location>
        <begin position="718"/>
        <end position="750"/>
    </location>
</feature>
<dbReference type="PRINTS" id="PR01415">
    <property type="entry name" value="ANKYRIN"/>
</dbReference>
<dbReference type="PANTHER" id="PTHR24198:SF165">
    <property type="entry name" value="ANKYRIN REPEAT-CONTAINING PROTEIN-RELATED"/>
    <property type="match status" value="1"/>
</dbReference>
<dbReference type="PROSITE" id="PS50297">
    <property type="entry name" value="ANK_REP_REGION"/>
    <property type="match status" value="8"/>
</dbReference>
<keyword evidence="1" id="KW-0677">Repeat</keyword>
<feature type="repeat" description="ANK" evidence="3">
    <location>
        <begin position="853"/>
        <end position="885"/>
    </location>
</feature>
<evidence type="ECO:0000313" key="5">
    <source>
        <dbReference type="EMBL" id="RMX46995.1"/>
    </source>
</evidence>
<feature type="compositionally biased region" description="Low complexity" evidence="4">
    <location>
        <begin position="978"/>
        <end position="992"/>
    </location>
</feature>
<dbReference type="SUPFAM" id="SSF48403">
    <property type="entry name" value="Ankyrin repeat"/>
    <property type="match status" value="1"/>
</dbReference>
<dbReference type="AlphaFoldDB" id="A0A3M6TZZ6"/>
<feature type="repeat" description="ANK" evidence="3">
    <location>
        <begin position="584"/>
        <end position="616"/>
    </location>
</feature>
<feature type="repeat" description="ANK" evidence="3">
    <location>
        <begin position="617"/>
        <end position="649"/>
    </location>
</feature>
<feature type="repeat" description="ANK" evidence="3">
    <location>
        <begin position="784"/>
        <end position="816"/>
    </location>
</feature>
<feature type="region of interest" description="Disordered" evidence="4">
    <location>
        <begin position="945"/>
        <end position="992"/>
    </location>
</feature>
<dbReference type="PROSITE" id="PS50088">
    <property type="entry name" value="ANK_REPEAT"/>
    <property type="match status" value="9"/>
</dbReference>
<feature type="compositionally biased region" description="Basic and acidic residues" evidence="4">
    <location>
        <begin position="416"/>
        <end position="430"/>
    </location>
</feature>
<reference evidence="5 6" key="1">
    <citation type="journal article" date="2018" name="Sci. Rep.">
        <title>Comparative analysis of the Pocillopora damicornis genome highlights role of immune system in coral evolution.</title>
        <authorList>
            <person name="Cunning R."/>
            <person name="Bay R.A."/>
            <person name="Gillette P."/>
            <person name="Baker A.C."/>
            <person name="Traylor-Knowles N."/>
        </authorList>
    </citation>
    <scope>NUCLEOTIDE SEQUENCE [LARGE SCALE GENOMIC DNA]</scope>
    <source>
        <strain evidence="5">RSMAS</strain>
        <tissue evidence="5">Whole animal</tissue>
    </source>
</reference>
<gene>
    <name evidence="5" type="ORF">pdam_00025157</name>
</gene>
<proteinExistence type="predicted"/>
<feature type="region of interest" description="Disordered" evidence="4">
    <location>
        <begin position="413"/>
        <end position="437"/>
    </location>
</feature>
<feature type="repeat" description="ANK" evidence="3">
    <location>
        <begin position="650"/>
        <end position="682"/>
    </location>
</feature>
<keyword evidence="2 3" id="KW-0040">ANK repeat</keyword>
<organism evidence="5 6">
    <name type="scientific">Pocillopora damicornis</name>
    <name type="common">Cauliflower coral</name>
    <name type="synonym">Millepora damicornis</name>
    <dbReference type="NCBI Taxonomy" id="46731"/>
    <lineage>
        <taxon>Eukaryota</taxon>
        <taxon>Metazoa</taxon>
        <taxon>Cnidaria</taxon>
        <taxon>Anthozoa</taxon>
        <taxon>Hexacorallia</taxon>
        <taxon>Scleractinia</taxon>
        <taxon>Astrocoeniina</taxon>
        <taxon>Pocilloporidae</taxon>
        <taxon>Pocillopora</taxon>
    </lineage>
</organism>
<dbReference type="OrthoDB" id="5982696at2759"/>
<dbReference type="PANTHER" id="PTHR24198">
    <property type="entry name" value="ANKYRIN REPEAT AND PROTEIN KINASE DOMAIN-CONTAINING PROTEIN"/>
    <property type="match status" value="1"/>
</dbReference>
<evidence type="ECO:0000313" key="6">
    <source>
        <dbReference type="Proteomes" id="UP000275408"/>
    </source>
</evidence>
<comment type="caution">
    <text evidence="5">The sequence shown here is derived from an EMBL/GenBank/DDBJ whole genome shotgun (WGS) entry which is preliminary data.</text>
</comment>
<dbReference type="STRING" id="46731.A0A3M6TZZ6"/>
<dbReference type="Pfam" id="PF00023">
    <property type="entry name" value="Ank"/>
    <property type="match status" value="3"/>
</dbReference>
<dbReference type="InterPro" id="IPR002110">
    <property type="entry name" value="Ankyrin_rpt"/>
</dbReference>
<keyword evidence="6" id="KW-1185">Reference proteome</keyword>
<protein>
    <submittedName>
        <fullName evidence="5">Uncharacterized protein</fullName>
    </submittedName>
</protein>
<feature type="repeat" description="ANK" evidence="3">
    <location>
        <begin position="751"/>
        <end position="783"/>
    </location>
</feature>
<evidence type="ECO:0000256" key="3">
    <source>
        <dbReference type="PROSITE-ProRule" id="PRU00023"/>
    </source>
</evidence>